<dbReference type="Pfam" id="PF01841">
    <property type="entry name" value="Transglut_core"/>
    <property type="match status" value="1"/>
</dbReference>
<keyword evidence="6" id="KW-1185">Reference proteome</keyword>
<dbReference type="InterPro" id="IPR038765">
    <property type="entry name" value="Papain-like_cys_pep_sf"/>
</dbReference>
<dbReference type="SMART" id="SM00460">
    <property type="entry name" value="TGc"/>
    <property type="match status" value="1"/>
</dbReference>
<dbReference type="InterPro" id="IPR008958">
    <property type="entry name" value="Transglutaminase_C"/>
</dbReference>
<dbReference type="PANTHER" id="PTHR11590">
    <property type="entry name" value="PROTEIN-GLUTAMINE GAMMA-GLUTAMYLTRANSFERASE"/>
    <property type="match status" value="1"/>
</dbReference>
<comment type="similarity">
    <text evidence="1">Belongs to the transglutaminase superfamily. Transglutaminase family.</text>
</comment>
<proteinExistence type="inferred from homology"/>
<dbReference type="Pfam" id="PF00927">
    <property type="entry name" value="Transglut_C"/>
    <property type="match status" value="2"/>
</dbReference>
<dbReference type="InterPro" id="IPR036238">
    <property type="entry name" value="Transglutaminase_C_sf"/>
</dbReference>
<feature type="binding site" evidence="2">
    <location>
        <position position="462"/>
    </location>
    <ligand>
        <name>Ca(2+)</name>
        <dbReference type="ChEBI" id="CHEBI:29108"/>
    </ligand>
</feature>
<dbReference type="InterPro" id="IPR002931">
    <property type="entry name" value="Transglutaminase-like"/>
</dbReference>
<dbReference type="SUPFAM" id="SSF54001">
    <property type="entry name" value="Cysteine proteinases"/>
    <property type="match status" value="1"/>
</dbReference>
<evidence type="ECO:0000313" key="5">
    <source>
        <dbReference type="EMBL" id="KAK2155751.1"/>
    </source>
</evidence>
<keyword evidence="2" id="KW-0106">Calcium</keyword>
<name>A0AAD9JN23_9ANNE</name>
<dbReference type="PANTHER" id="PTHR11590:SF40">
    <property type="entry name" value="HEMOCYTE PROTEIN-GLUTAMINE GAMMA-GLUTAMYLTRANSFERASE-LIKE PROTEIN"/>
    <property type="match status" value="1"/>
</dbReference>
<feature type="binding site" evidence="2">
    <location>
        <position position="514"/>
    </location>
    <ligand>
        <name>Ca(2+)</name>
        <dbReference type="ChEBI" id="CHEBI:29108"/>
    </ligand>
</feature>
<dbReference type="InterPro" id="IPR014756">
    <property type="entry name" value="Ig_E-set"/>
</dbReference>
<feature type="region of interest" description="Disordered" evidence="3">
    <location>
        <begin position="1"/>
        <end position="64"/>
    </location>
</feature>
<feature type="compositionally biased region" description="Basic residues" evidence="3">
    <location>
        <begin position="35"/>
        <end position="44"/>
    </location>
</feature>
<dbReference type="InterPro" id="IPR013783">
    <property type="entry name" value="Ig-like_fold"/>
</dbReference>
<dbReference type="Pfam" id="PF00868">
    <property type="entry name" value="Transglut_N"/>
    <property type="match status" value="1"/>
</dbReference>
<dbReference type="EMBL" id="JAODUP010000232">
    <property type="protein sequence ID" value="KAK2155751.1"/>
    <property type="molecule type" value="Genomic_DNA"/>
</dbReference>
<evidence type="ECO:0000259" key="4">
    <source>
        <dbReference type="SMART" id="SM00460"/>
    </source>
</evidence>
<dbReference type="SUPFAM" id="SSF81296">
    <property type="entry name" value="E set domains"/>
    <property type="match status" value="1"/>
</dbReference>
<dbReference type="InterPro" id="IPR001102">
    <property type="entry name" value="Transglutaminase_N"/>
</dbReference>
<dbReference type="Proteomes" id="UP001208570">
    <property type="component" value="Unassembled WGS sequence"/>
</dbReference>
<dbReference type="FunFam" id="2.60.40.10:FF:000090">
    <property type="entry name" value="Protein-glutamine gamma-glutamyltransferase 2"/>
    <property type="match status" value="1"/>
</dbReference>
<dbReference type="AlphaFoldDB" id="A0AAD9JN23"/>
<organism evidence="5 6">
    <name type="scientific">Paralvinella palmiformis</name>
    <dbReference type="NCBI Taxonomy" id="53620"/>
    <lineage>
        <taxon>Eukaryota</taxon>
        <taxon>Metazoa</taxon>
        <taxon>Spiralia</taxon>
        <taxon>Lophotrochozoa</taxon>
        <taxon>Annelida</taxon>
        <taxon>Polychaeta</taxon>
        <taxon>Sedentaria</taxon>
        <taxon>Canalipalpata</taxon>
        <taxon>Terebellida</taxon>
        <taxon>Terebelliformia</taxon>
        <taxon>Alvinellidae</taxon>
        <taxon>Paralvinella</taxon>
    </lineage>
</organism>
<dbReference type="InterPro" id="IPR050779">
    <property type="entry name" value="Transglutaminase"/>
</dbReference>
<evidence type="ECO:0000256" key="1">
    <source>
        <dbReference type="ARBA" id="ARBA00005968"/>
    </source>
</evidence>
<feature type="binding site" evidence="2">
    <location>
        <position position="460"/>
    </location>
    <ligand>
        <name>Ca(2+)</name>
        <dbReference type="ChEBI" id="CHEBI:29108"/>
    </ligand>
</feature>
<comment type="caution">
    <text evidence="5">The sequence shown here is derived from an EMBL/GenBank/DDBJ whole genome shotgun (WGS) entry which is preliminary data.</text>
</comment>
<feature type="compositionally biased region" description="Basic and acidic residues" evidence="3">
    <location>
        <begin position="47"/>
        <end position="64"/>
    </location>
</feature>
<dbReference type="SUPFAM" id="SSF49309">
    <property type="entry name" value="Transglutaminase, two C-terminal domains"/>
    <property type="match status" value="2"/>
</dbReference>
<dbReference type="GO" id="GO:0003810">
    <property type="term" value="F:protein-glutamine gamma-glutamyltransferase activity"/>
    <property type="evidence" value="ECO:0007669"/>
    <property type="project" value="InterPro"/>
</dbReference>
<gene>
    <name evidence="5" type="ORF">LSH36_232g01006</name>
</gene>
<reference evidence="5" key="1">
    <citation type="journal article" date="2023" name="Mol. Biol. Evol.">
        <title>Third-Generation Sequencing Reveals the Adaptive Role of the Epigenome in Three Deep-Sea Polychaetes.</title>
        <authorList>
            <person name="Perez M."/>
            <person name="Aroh O."/>
            <person name="Sun Y."/>
            <person name="Lan Y."/>
            <person name="Juniper S.K."/>
            <person name="Young C.R."/>
            <person name="Angers B."/>
            <person name="Qian P.Y."/>
        </authorList>
    </citation>
    <scope>NUCLEOTIDE SEQUENCE</scope>
    <source>
        <strain evidence="5">P08H-3</strain>
    </source>
</reference>
<feature type="binding site" evidence="2">
    <location>
        <position position="509"/>
    </location>
    <ligand>
        <name>Ca(2+)</name>
        <dbReference type="ChEBI" id="CHEBI:29108"/>
    </ligand>
</feature>
<evidence type="ECO:0000256" key="3">
    <source>
        <dbReference type="SAM" id="MobiDB-lite"/>
    </source>
</evidence>
<sequence length="751" mass="84252">MGCVQSKPGRFALTPHKPGKDKPLGQPISRDQYYRRHGASRKPTPKPLDEPAAQRKPEDAISEEEKSALKVLDINFNVEENAQRHHTEKYEITEWRTDPSGRSLPPQLVVRRGEPFDILIKFDRAYDTYKDDIKLVFTTGKKPRESKGTQVTLMLSDKDLPRQWGAKLVKNEGQSASIRIYTPPNCQVAKWNFKFDTIVKKGSGGKIFRYTHPNPFYMIFNPWCTEDKVFMPDNTSRDEYVLNDKGRVYRGTAKQISAKPWNFGQFEDFMLDCVMYLLDKCELSYQARGDPVKVARKISALANAPDDAGVLVGNWSGDYSGGTSPLAWVGSVAILEQYWKTLQPVKFGQCWVFSGVVTTICRVLGLPARSTTNFASAHDCDGSITIDNYWDTSGTSTCGTTYGWLDRTLPPGYGGWQAIDATPQELSDGVYCAGPASVEAIKNGLVNLPYDANFIFAEVNADKVHWIKKPDNMGWATVKEKHKIGKNITTKALSADDRQDVTNVYKFKEDSQQERMAVWRAIEEGSTRKDIYQDNEVKNMKFDLIEKEDTMFGESFDVTLKVTNDNTDPRDIKATLTATVVYYTGVAVKVIKSETYNIMAPGNSAGQVTMSVSVDDYLEKVVDMCNIRMEAAAHVEQTDQHHCESDDFRLLKPDLDVKAPAQVKIGTEYQVEVTLKNPLPKKLTKCEFQLEGASLQRPVKLKHDVIPPNGVAKVTTKLKAMRVGEREIIASFDSKELSDVDGSAKLTVVKD</sequence>
<dbReference type="PIRSF" id="PIRSF000459">
    <property type="entry name" value="TGM_EBP42"/>
    <property type="match status" value="1"/>
</dbReference>
<dbReference type="Gene3D" id="3.90.260.10">
    <property type="entry name" value="Transglutaminase-like"/>
    <property type="match status" value="1"/>
</dbReference>
<protein>
    <recommendedName>
        <fullName evidence="4">Transglutaminase-like domain-containing protein</fullName>
    </recommendedName>
</protein>
<dbReference type="GO" id="GO:0046872">
    <property type="term" value="F:metal ion binding"/>
    <property type="evidence" value="ECO:0007669"/>
    <property type="project" value="UniProtKB-KW"/>
</dbReference>
<dbReference type="InterPro" id="IPR023608">
    <property type="entry name" value="Transglutaminase_animal"/>
</dbReference>
<dbReference type="Gene3D" id="2.60.40.10">
    <property type="entry name" value="Immunoglobulins"/>
    <property type="match status" value="3"/>
</dbReference>
<feature type="domain" description="Transglutaminase-like" evidence="4">
    <location>
        <begin position="342"/>
        <end position="423"/>
    </location>
</feature>
<evidence type="ECO:0000256" key="2">
    <source>
        <dbReference type="PIRSR" id="PIRSR000459-2"/>
    </source>
</evidence>
<dbReference type="FunFam" id="3.90.260.10:FF:000002">
    <property type="entry name" value="Erythrocyte membrane protein band 4.2"/>
    <property type="match status" value="1"/>
</dbReference>
<dbReference type="InterPro" id="IPR036985">
    <property type="entry name" value="Transglutaminase-like_sf"/>
</dbReference>
<comment type="cofactor">
    <cofactor evidence="2">
        <name>Ca(2+)</name>
        <dbReference type="ChEBI" id="CHEBI:29108"/>
    </cofactor>
    <text evidence="2">Binds 1 Ca(2+) ion per subunit.</text>
</comment>
<keyword evidence="2" id="KW-0479">Metal-binding</keyword>
<accession>A0AAD9JN23</accession>
<evidence type="ECO:0000313" key="6">
    <source>
        <dbReference type="Proteomes" id="UP001208570"/>
    </source>
</evidence>